<dbReference type="Proteomes" id="UP000184432">
    <property type="component" value="Unassembled WGS sequence"/>
</dbReference>
<dbReference type="GO" id="GO:0030288">
    <property type="term" value="C:outer membrane-bounded periplasmic space"/>
    <property type="evidence" value="ECO:0007669"/>
    <property type="project" value="TreeGrafter"/>
</dbReference>
<dbReference type="Gene3D" id="3.90.780.10">
    <property type="entry name" value="5'-Nucleotidase, C-terminal domain"/>
    <property type="match status" value="1"/>
</dbReference>
<dbReference type="GO" id="GO:0009166">
    <property type="term" value="P:nucleotide catabolic process"/>
    <property type="evidence" value="ECO:0007669"/>
    <property type="project" value="InterPro"/>
</dbReference>
<keyword evidence="3" id="KW-1185">Reference proteome</keyword>
<evidence type="ECO:0000259" key="1">
    <source>
        <dbReference type="Pfam" id="PF02872"/>
    </source>
</evidence>
<reference evidence="3" key="1">
    <citation type="submission" date="2016-11" db="EMBL/GenBank/DDBJ databases">
        <authorList>
            <person name="Varghese N."/>
            <person name="Submissions S."/>
        </authorList>
    </citation>
    <scope>NUCLEOTIDE SEQUENCE [LARGE SCALE GENOMIC DNA]</scope>
    <source>
        <strain evidence="3">DSM 22623</strain>
    </source>
</reference>
<dbReference type="EMBL" id="FQYP01000009">
    <property type="protein sequence ID" value="SHJ49150.1"/>
    <property type="molecule type" value="Genomic_DNA"/>
</dbReference>
<dbReference type="AlphaFoldDB" id="A0A1M6JR77"/>
<dbReference type="Pfam" id="PF02872">
    <property type="entry name" value="5_nucleotid_C"/>
    <property type="match status" value="1"/>
</dbReference>
<dbReference type="InterPro" id="IPR006179">
    <property type="entry name" value="5_nucleotidase/apyrase"/>
</dbReference>
<accession>A0A1M6JR77</accession>
<dbReference type="GO" id="GO:0016787">
    <property type="term" value="F:hydrolase activity"/>
    <property type="evidence" value="ECO:0007669"/>
    <property type="project" value="InterPro"/>
</dbReference>
<dbReference type="InterPro" id="IPR008334">
    <property type="entry name" value="5'-Nucleotdase_C"/>
</dbReference>
<sequence length="245" mass="27606">MVLTGTLFSCKQQPFVVEKVTSSPQKIDASIADDKEVDDFIAPFRKHLNETLDAPLSFATKNLTKGDGELESTLGNLVADISLEQTASIFTKRHNKNIDLVLLNHGGLRAPILKGNVTARTAFEVMPFENELVVAELTSEKTKELISYLTARLRAHPISNLELSINKETKQAEKVLIDGKPLEEGRTYLVLTTDYLQQGGDRMDFFKDPVHLYKTDYKLRNALIDYFKKTDTLHVSLDKRMSYAK</sequence>
<dbReference type="SUPFAM" id="SSF55816">
    <property type="entry name" value="5'-nucleotidase (syn. UDP-sugar hydrolase), C-terminal domain"/>
    <property type="match status" value="1"/>
</dbReference>
<dbReference type="PANTHER" id="PTHR11575">
    <property type="entry name" value="5'-NUCLEOTIDASE-RELATED"/>
    <property type="match status" value="1"/>
</dbReference>
<organism evidence="2 3">
    <name type="scientific">Aquimarina spongiae</name>
    <dbReference type="NCBI Taxonomy" id="570521"/>
    <lineage>
        <taxon>Bacteria</taxon>
        <taxon>Pseudomonadati</taxon>
        <taxon>Bacteroidota</taxon>
        <taxon>Flavobacteriia</taxon>
        <taxon>Flavobacteriales</taxon>
        <taxon>Flavobacteriaceae</taxon>
        <taxon>Aquimarina</taxon>
    </lineage>
</organism>
<evidence type="ECO:0000313" key="2">
    <source>
        <dbReference type="EMBL" id="SHJ49150.1"/>
    </source>
</evidence>
<protein>
    <submittedName>
        <fullName evidence="2">5'-nucleotidase</fullName>
    </submittedName>
</protein>
<dbReference type="PRINTS" id="PR01607">
    <property type="entry name" value="APYRASEFAMLY"/>
</dbReference>
<dbReference type="PANTHER" id="PTHR11575:SF24">
    <property type="entry name" value="5'-NUCLEOTIDASE"/>
    <property type="match status" value="1"/>
</dbReference>
<feature type="domain" description="5'-Nucleotidase C-terminal" evidence="1">
    <location>
        <begin position="69"/>
        <end position="207"/>
    </location>
</feature>
<proteinExistence type="predicted"/>
<name>A0A1M6JR77_9FLAO</name>
<dbReference type="InterPro" id="IPR036907">
    <property type="entry name" value="5'-Nucleotdase_C_sf"/>
</dbReference>
<dbReference type="STRING" id="570521.SAMN04488508_109202"/>
<gene>
    <name evidence="2" type="ORF">SAMN04488508_109202</name>
</gene>
<evidence type="ECO:0000313" key="3">
    <source>
        <dbReference type="Proteomes" id="UP000184432"/>
    </source>
</evidence>